<dbReference type="InterPro" id="IPR050307">
    <property type="entry name" value="Sterol_Desaturase_Related"/>
</dbReference>
<comment type="subcellular location">
    <subcellularLocation>
        <location evidence="1">Membrane</location>
    </subcellularLocation>
</comment>
<dbReference type="AlphaFoldDB" id="A0A9W7CF07"/>
<dbReference type="OrthoDB" id="199349at2759"/>
<keyword evidence="2 5" id="KW-0812">Transmembrane</keyword>
<organism evidence="7 8">
    <name type="scientific">Triparma laevis f. longispina</name>
    <dbReference type="NCBI Taxonomy" id="1714387"/>
    <lineage>
        <taxon>Eukaryota</taxon>
        <taxon>Sar</taxon>
        <taxon>Stramenopiles</taxon>
        <taxon>Ochrophyta</taxon>
        <taxon>Bolidophyceae</taxon>
        <taxon>Parmales</taxon>
        <taxon>Triparmaceae</taxon>
        <taxon>Triparma</taxon>
    </lineage>
</organism>
<feature type="domain" description="Fatty acid hydroxylase" evidence="6">
    <location>
        <begin position="186"/>
        <end position="310"/>
    </location>
</feature>
<evidence type="ECO:0000259" key="6">
    <source>
        <dbReference type="Pfam" id="PF04116"/>
    </source>
</evidence>
<name>A0A9W7CF07_9STRA</name>
<feature type="transmembrane region" description="Helical" evidence="5">
    <location>
        <begin position="173"/>
        <end position="191"/>
    </location>
</feature>
<feature type="transmembrane region" description="Helical" evidence="5">
    <location>
        <begin position="93"/>
        <end position="116"/>
    </location>
</feature>
<sequence>MCKTAPSKISEVGGLHSFSVFGKAPGWVNTGFPAGFTSQAPFVSAWITLKSVLTLEYVVFSPNITWFLLSWAYLTAFPYSYSEGTWNTMGYRLLVNCTLAFAYYFFFYFGLYIANWGKRKFYPGNYPTMGNMAHNMWYWFLGVLQWTAYEIGMQKIWASNLFPTPPTMAEIRASPELIALNVGVLLLIPIWRDIHFYSAHRFLHIRPLYRLVHSLHHRNTDPEPFSGLTMHPMEHLYYYSNALFPCIYMTGLSPLVFHFLFFHLVFAPAAGHSGFEDHFGSDQYHAIHHAKFEANYGSPNSAFIDRFFGTFRETLGKSKEYTGEWKEEDKGKEKKKKKLVWSAHSYLGLWGSLAQGLYDISVFGVAVAAMYYVWVGGLDDKQSTLLGLLVSVGPVVSGVFVNNVVSRDKMNQAWPFHKEAVGFYYTVVTGGLFCVLPVYHFVKLAAQA</sequence>
<reference evidence="8" key="1">
    <citation type="journal article" date="2023" name="Commun. Biol.">
        <title>Genome analysis of Parmales, the sister group of diatoms, reveals the evolutionary specialization of diatoms from phago-mixotrophs to photoautotrophs.</title>
        <authorList>
            <person name="Ban H."/>
            <person name="Sato S."/>
            <person name="Yoshikawa S."/>
            <person name="Yamada K."/>
            <person name="Nakamura Y."/>
            <person name="Ichinomiya M."/>
            <person name="Sato N."/>
            <person name="Blanc-Mathieu R."/>
            <person name="Endo H."/>
            <person name="Kuwata A."/>
            <person name="Ogata H."/>
        </authorList>
    </citation>
    <scope>NUCLEOTIDE SEQUENCE [LARGE SCALE GENOMIC DNA]</scope>
    <source>
        <strain evidence="8">NIES 3700</strain>
    </source>
</reference>
<feature type="transmembrane region" description="Helical" evidence="5">
    <location>
        <begin position="64"/>
        <end position="81"/>
    </location>
</feature>
<accession>A0A9W7CF07</accession>
<dbReference type="Pfam" id="PF04116">
    <property type="entry name" value="FA_hydroxylase"/>
    <property type="match status" value="1"/>
</dbReference>
<keyword evidence="4 5" id="KW-0472">Membrane</keyword>
<comment type="caution">
    <text evidence="7">The sequence shown here is derived from an EMBL/GenBank/DDBJ whole genome shotgun (WGS) entry which is preliminary data.</text>
</comment>
<evidence type="ECO:0000256" key="2">
    <source>
        <dbReference type="ARBA" id="ARBA00022692"/>
    </source>
</evidence>
<protein>
    <recommendedName>
        <fullName evidence="6">Fatty acid hydroxylase domain-containing protein</fullName>
    </recommendedName>
</protein>
<proteinExistence type="predicted"/>
<dbReference type="GO" id="GO:0016491">
    <property type="term" value="F:oxidoreductase activity"/>
    <property type="evidence" value="ECO:0007669"/>
    <property type="project" value="InterPro"/>
</dbReference>
<dbReference type="GO" id="GO:0008610">
    <property type="term" value="P:lipid biosynthetic process"/>
    <property type="evidence" value="ECO:0007669"/>
    <property type="project" value="InterPro"/>
</dbReference>
<evidence type="ECO:0000256" key="5">
    <source>
        <dbReference type="SAM" id="Phobius"/>
    </source>
</evidence>
<keyword evidence="3 5" id="KW-1133">Transmembrane helix</keyword>
<evidence type="ECO:0000256" key="3">
    <source>
        <dbReference type="ARBA" id="ARBA00022989"/>
    </source>
</evidence>
<evidence type="ECO:0000313" key="7">
    <source>
        <dbReference type="EMBL" id="GMI04911.1"/>
    </source>
</evidence>
<feature type="transmembrane region" description="Helical" evidence="5">
    <location>
        <begin position="384"/>
        <end position="401"/>
    </location>
</feature>
<feature type="transmembrane region" description="Helical" evidence="5">
    <location>
        <begin position="136"/>
        <end position="152"/>
    </location>
</feature>
<evidence type="ECO:0000313" key="8">
    <source>
        <dbReference type="Proteomes" id="UP001165122"/>
    </source>
</evidence>
<evidence type="ECO:0000256" key="1">
    <source>
        <dbReference type="ARBA" id="ARBA00004370"/>
    </source>
</evidence>
<dbReference type="GO" id="GO:0005506">
    <property type="term" value="F:iron ion binding"/>
    <property type="evidence" value="ECO:0007669"/>
    <property type="project" value="InterPro"/>
</dbReference>
<dbReference type="Proteomes" id="UP001165122">
    <property type="component" value="Unassembled WGS sequence"/>
</dbReference>
<feature type="transmembrane region" description="Helical" evidence="5">
    <location>
        <begin position="346"/>
        <end position="372"/>
    </location>
</feature>
<evidence type="ECO:0000256" key="4">
    <source>
        <dbReference type="ARBA" id="ARBA00023136"/>
    </source>
</evidence>
<feature type="transmembrane region" description="Helical" evidence="5">
    <location>
        <begin position="422"/>
        <end position="442"/>
    </location>
</feature>
<keyword evidence="8" id="KW-1185">Reference proteome</keyword>
<feature type="transmembrane region" description="Helical" evidence="5">
    <location>
        <begin position="242"/>
        <end position="266"/>
    </location>
</feature>
<dbReference type="InterPro" id="IPR006694">
    <property type="entry name" value="Fatty_acid_hydroxylase"/>
</dbReference>
<dbReference type="GO" id="GO:0016020">
    <property type="term" value="C:membrane"/>
    <property type="evidence" value="ECO:0007669"/>
    <property type="project" value="UniProtKB-SubCell"/>
</dbReference>
<gene>
    <name evidence="7" type="ORF">TrLO_g15138</name>
</gene>
<dbReference type="PANTHER" id="PTHR11863">
    <property type="entry name" value="STEROL DESATURASE"/>
    <property type="match status" value="1"/>
</dbReference>
<dbReference type="EMBL" id="BRXW01000079">
    <property type="protein sequence ID" value="GMI04911.1"/>
    <property type="molecule type" value="Genomic_DNA"/>
</dbReference>